<dbReference type="InterPro" id="IPR052028">
    <property type="entry name" value="HipA_Ser/Thr_kinase"/>
</dbReference>
<feature type="domain" description="HipA N-terminal subdomain 1" evidence="5">
    <location>
        <begin position="17"/>
        <end position="115"/>
    </location>
</feature>
<dbReference type="AlphaFoldDB" id="A0A0H5P1A5"/>
<evidence type="ECO:0000313" key="6">
    <source>
        <dbReference type="EMBL" id="CRY81690.1"/>
    </source>
</evidence>
<protein>
    <submittedName>
        <fullName evidence="6">Serine/threonine-protein kinase HipA</fullName>
        <ecNumber evidence="6">2.7.11.1</ecNumber>
    </submittedName>
</protein>
<dbReference type="InterPro" id="IPR012893">
    <property type="entry name" value="HipA-like_C"/>
</dbReference>
<dbReference type="InterPro" id="IPR017508">
    <property type="entry name" value="HipA_N1"/>
</dbReference>
<evidence type="ECO:0000259" key="4">
    <source>
        <dbReference type="Pfam" id="PF07804"/>
    </source>
</evidence>
<keyword evidence="6" id="KW-0614">Plasmid</keyword>
<gene>
    <name evidence="6" type="primary">hipA</name>
    <name evidence="6" type="ORF">ERS450000_04548</name>
</gene>
<evidence type="ECO:0000259" key="5">
    <source>
        <dbReference type="Pfam" id="PF13657"/>
    </source>
</evidence>
<dbReference type="NCBIfam" id="TIGR03071">
    <property type="entry name" value="couple_hipA"/>
    <property type="match status" value="1"/>
</dbReference>
<evidence type="ECO:0000313" key="7">
    <source>
        <dbReference type="Proteomes" id="UP000057820"/>
    </source>
</evidence>
<reference evidence="7" key="1">
    <citation type="submission" date="2015-03" db="EMBL/GenBank/DDBJ databases">
        <authorList>
            <consortium name="Pathogen Informatics"/>
        </authorList>
    </citation>
    <scope>NUCLEOTIDE SEQUENCE [LARGE SCALE GENOMIC DNA]</scope>
    <source>
        <strain evidence="7">NCTC11134</strain>
        <plasmid evidence="7">2</plasmid>
    </source>
</reference>
<name>A0A0H5P1A5_NOCFR</name>
<organism evidence="6 7">
    <name type="scientific">Nocardia farcinica</name>
    <dbReference type="NCBI Taxonomy" id="37329"/>
    <lineage>
        <taxon>Bacteria</taxon>
        <taxon>Bacillati</taxon>
        <taxon>Actinomycetota</taxon>
        <taxon>Actinomycetes</taxon>
        <taxon>Mycobacteriales</taxon>
        <taxon>Nocardiaceae</taxon>
        <taxon>Nocardia</taxon>
    </lineage>
</organism>
<accession>A0A0H5P1A5</accession>
<dbReference type="Pfam" id="PF13657">
    <property type="entry name" value="Couple_hipA"/>
    <property type="match status" value="1"/>
</dbReference>
<dbReference type="PANTHER" id="PTHR37419:SF1">
    <property type="entry name" value="SERINE_THREONINE-PROTEIN KINASE TOXIN HIPA"/>
    <property type="match status" value="1"/>
</dbReference>
<dbReference type="GO" id="GO:0004674">
    <property type="term" value="F:protein serine/threonine kinase activity"/>
    <property type="evidence" value="ECO:0007669"/>
    <property type="project" value="UniProtKB-EC"/>
</dbReference>
<dbReference type="RefSeq" id="WP_060594102.1">
    <property type="nucleotide sequence ID" value="NZ_CP031418.1"/>
</dbReference>
<evidence type="ECO:0000256" key="3">
    <source>
        <dbReference type="ARBA" id="ARBA00022777"/>
    </source>
</evidence>
<evidence type="ECO:0000256" key="1">
    <source>
        <dbReference type="ARBA" id="ARBA00010164"/>
    </source>
</evidence>
<comment type="similarity">
    <text evidence="1">Belongs to the HipA Ser/Thr kinase family.</text>
</comment>
<dbReference type="EMBL" id="LN868939">
    <property type="protein sequence ID" value="CRY81690.1"/>
    <property type="molecule type" value="Genomic_DNA"/>
</dbReference>
<dbReference type="Pfam" id="PF07804">
    <property type="entry name" value="HipA_C"/>
    <property type="match status" value="1"/>
</dbReference>
<keyword evidence="2 6" id="KW-0808">Transferase</keyword>
<dbReference type="Proteomes" id="UP000057820">
    <property type="component" value="Plasmid 2"/>
</dbReference>
<dbReference type="PANTHER" id="PTHR37419">
    <property type="entry name" value="SERINE/THREONINE-PROTEIN KINASE TOXIN HIPA"/>
    <property type="match status" value="1"/>
</dbReference>
<geneLocation type="plasmid" evidence="6">
    <name>2</name>
</geneLocation>
<sequence length="416" mass="45612">MSNWPEPGRLRDVESADVYKCGRLAGTLRRDGDDVVFTYLEEYRADPETPPIAFTLPKHSEAVRTTGGSVPPFFAGLLPEGARLVAITALTRTSEDDHLSLLLAVGADTVGDVQVLPTGLSLTEPPPLFGEDPATADFAEVFARATAITGDEFDRTALPGIQVKVSARMISTPVRTGHGAAILKLNPPEFPRLVENENFFLDMAAECGIRVPPHQLAIDRLGRAGLFVERFDRVVEGDGIRRLAQEDACQVLGRYPAAKYRISLQEAIKGLGQAVEAGEGSRRAAILTMLEIAAFSYLIGNGDLHGKNLSILRAPSGIWEVTPAYDLLTTQPYLSWKDPMALALYGRNARLGHRWWMEAAERLGVPRRALARSLARISEAAQPWIGRLGEIGFDEAWTRRLAELIEQRRQELSAPE</sequence>
<proteinExistence type="inferred from homology"/>
<keyword evidence="3 6" id="KW-0418">Kinase</keyword>
<dbReference type="EC" id="2.7.11.1" evidence="6"/>
<evidence type="ECO:0000256" key="2">
    <source>
        <dbReference type="ARBA" id="ARBA00022679"/>
    </source>
</evidence>
<dbReference type="KEGG" id="nfr:ERS450000_04548"/>
<dbReference type="GO" id="GO:0005829">
    <property type="term" value="C:cytosol"/>
    <property type="evidence" value="ECO:0007669"/>
    <property type="project" value="TreeGrafter"/>
</dbReference>
<feature type="domain" description="HipA-like C-terminal" evidence="4">
    <location>
        <begin position="157"/>
        <end position="382"/>
    </location>
</feature>